<organism evidence="2 4">
    <name type="scientific">Modestobacter muralis</name>
    <dbReference type="NCBI Taxonomy" id="1608614"/>
    <lineage>
        <taxon>Bacteria</taxon>
        <taxon>Bacillati</taxon>
        <taxon>Actinomycetota</taxon>
        <taxon>Actinomycetes</taxon>
        <taxon>Geodermatophilales</taxon>
        <taxon>Geodermatophilaceae</taxon>
        <taxon>Modestobacter</taxon>
    </lineage>
</organism>
<protein>
    <submittedName>
        <fullName evidence="2">Uncharacterized protein</fullName>
    </submittedName>
</protein>
<dbReference type="RefSeq" id="WP_163613385.1">
    <property type="nucleotide sequence ID" value="NZ_JAAGWB010000073.1"/>
</dbReference>
<accession>A0A6P0HDY9</accession>
<dbReference type="Proteomes" id="UP000471152">
    <property type="component" value="Unassembled WGS sequence"/>
</dbReference>
<reference evidence="1 3" key="1">
    <citation type="submission" date="2020-01" db="EMBL/GenBank/DDBJ databases">
        <title>the WGS Modestobacter muralis CPCC 204518.</title>
        <authorList>
            <person name="Jiang Z."/>
        </authorList>
    </citation>
    <scope>NUCLEOTIDE SEQUENCE [LARGE SCALE GENOMIC DNA]</scope>
    <source>
        <strain evidence="1 3">DSM 100205</strain>
    </source>
</reference>
<sequence length="121" mass="12502">MSAPPAPLPPTQDATSSAAAVDLAQRAMTAFARPTVDAETWLTELSPLLTPGARSAYVGTDPDEVPAHAVTGPGRAEDSPSAFLAYVVVPTDVGDYRLLLSREGGDAGWLVETITAPDGVR</sequence>
<proteinExistence type="predicted"/>
<gene>
    <name evidence="2" type="ORF">G3R41_21660</name>
    <name evidence="1" type="ORF">GCU67_20845</name>
</gene>
<dbReference type="AlphaFoldDB" id="A0A6P0HDY9"/>
<evidence type="ECO:0000313" key="3">
    <source>
        <dbReference type="Proteomes" id="UP000468828"/>
    </source>
</evidence>
<dbReference type="EMBL" id="JAAGWB010000073">
    <property type="protein sequence ID" value="NEN53513.1"/>
    <property type="molecule type" value="Genomic_DNA"/>
</dbReference>
<dbReference type="EMBL" id="JAAGWH010000069">
    <property type="protein sequence ID" value="NEK96594.1"/>
    <property type="molecule type" value="Genomic_DNA"/>
</dbReference>
<reference evidence="2 4" key="2">
    <citation type="submission" date="2020-02" db="EMBL/GenBank/DDBJ databases">
        <title>The WGS of Modestobacter muralis DSM 100205.</title>
        <authorList>
            <person name="Jiang Z."/>
        </authorList>
    </citation>
    <scope>NUCLEOTIDE SEQUENCE [LARGE SCALE GENOMIC DNA]</scope>
    <source>
        <strain evidence="2 4">DSM 100205</strain>
    </source>
</reference>
<dbReference type="Proteomes" id="UP000468828">
    <property type="component" value="Unassembled WGS sequence"/>
</dbReference>
<comment type="caution">
    <text evidence="2">The sequence shown here is derived from an EMBL/GenBank/DDBJ whole genome shotgun (WGS) entry which is preliminary data.</text>
</comment>
<name>A0A6P0HDY9_9ACTN</name>
<keyword evidence="3" id="KW-1185">Reference proteome</keyword>
<evidence type="ECO:0000313" key="1">
    <source>
        <dbReference type="EMBL" id="NEK96594.1"/>
    </source>
</evidence>
<evidence type="ECO:0000313" key="4">
    <source>
        <dbReference type="Proteomes" id="UP000471152"/>
    </source>
</evidence>
<evidence type="ECO:0000313" key="2">
    <source>
        <dbReference type="EMBL" id="NEN53513.1"/>
    </source>
</evidence>